<organism evidence="2 3">
    <name type="scientific">Nocardioides szechwanensis</name>
    <dbReference type="NCBI Taxonomy" id="1005944"/>
    <lineage>
        <taxon>Bacteria</taxon>
        <taxon>Bacillati</taxon>
        <taxon>Actinomycetota</taxon>
        <taxon>Actinomycetes</taxon>
        <taxon>Propionibacteriales</taxon>
        <taxon>Nocardioidaceae</taxon>
        <taxon>Nocardioides</taxon>
    </lineage>
</organism>
<sequence length="178" mass="18769">MTYAPVTHAPPVRPQWGPIVVQFAAVLAIFSAAGAGCGWLWSRLWDPPQGVVFEGKWYLDEEGLRGVFSSTGWFVVVAAGAGLVLGVLCALVFDRSELATLLAVLLGAGLATFLMWRVGLELSPADPHELARSAADGDRLPGRIEASGLSPHLVLPMTALAAVALAYALVPKRRAARG</sequence>
<dbReference type="STRING" id="1005944.SAMN05192576_0788"/>
<gene>
    <name evidence="2" type="ORF">SAMN05192576_0788</name>
</gene>
<dbReference type="RefSeq" id="WP_091022042.1">
    <property type="nucleotide sequence ID" value="NZ_BKAE01000003.1"/>
</dbReference>
<dbReference type="AlphaFoldDB" id="A0A1G9VK50"/>
<feature type="transmembrane region" description="Helical" evidence="1">
    <location>
        <begin position="73"/>
        <end position="93"/>
    </location>
</feature>
<reference evidence="2 3" key="1">
    <citation type="submission" date="2016-10" db="EMBL/GenBank/DDBJ databases">
        <authorList>
            <person name="de Groot N.N."/>
        </authorList>
    </citation>
    <scope>NUCLEOTIDE SEQUENCE [LARGE SCALE GENOMIC DNA]</scope>
    <source>
        <strain evidence="2 3">CGMCC 1.11147</strain>
    </source>
</reference>
<proteinExistence type="predicted"/>
<feature type="transmembrane region" description="Helical" evidence="1">
    <location>
        <begin position="20"/>
        <end position="41"/>
    </location>
</feature>
<feature type="transmembrane region" description="Helical" evidence="1">
    <location>
        <begin position="98"/>
        <end position="116"/>
    </location>
</feature>
<dbReference type="EMBL" id="FNIC01000001">
    <property type="protein sequence ID" value="SDM72487.1"/>
    <property type="molecule type" value="Genomic_DNA"/>
</dbReference>
<name>A0A1G9VK50_9ACTN</name>
<evidence type="ECO:0000313" key="3">
    <source>
        <dbReference type="Proteomes" id="UP000199004"/>
    </source>
</evidence>
<keyword evidence="1" id="KW-1133">Transmembrane helix</keyword>
<dbReference type="Proteomes" id="UP000199004">
    <property type="component" value="Unassembled WGS sequence"/>
</dbReference>
<keyword evidence="1" id="KW-0812">Transmembrane</keyword>
<feature type="transmembrane region" description="Helical" evidence="1">
    <location>
        <begin position="153"/>
        <end position="170"/>
    </location>
</feature>
<keyword evidence="3" id="KW-1185">Reference proteome</keyword>
<dbReference type="OrthoDB" id="3788827at2"/>
<keyword evidence="1" id="KW-0472">Membrane</keyword>
<evidence type="ECO:0000256" key="1">
    <source>
        <dbReference type="SAM" id="Phobius"/>
    </source>
</evidence>
<accession>A0A1G9VK50</accession>
<evidence type="ECO:0000313" key="2">
    <source>
        <dbReference type="EMBL" id="SDM72487.1"/>
    </source>
</evidence>
<protein>
    <submittedName>
        <fullName evidence="2">Uncharacterized protein</fullName>
    </submittedName>
</protein>